<dbReference type="Gene3D" id="3.30.70.360">
    <property type="match status" value="1"/>
</dbReference>
<evidence type="ECO:0000259" key="3">
    <source>
        <dbReference type="Pfam" id="PF07687"/>
    </source>
</evidence>
<dbReference type="RefSeq" id="WP_091684872.1">
    <property type="nucleotide sequence ID" value="NZ_BAABFM010000013.1"/>
</dbReference>
<feature type="binding site" evidence="2">
    <location>
        <position position="101"/>
    </location>
    <ligand>
        <name>Mn(2+)</name>
        <dbReference type="ChEBI" id="CHEBI:29035"/>
        <label>2</label>
    </ligand>
</feature>
<dbReference type="PANTHER" id="PTHR11014:SF63">
    <property type="entry name" value="METALLOPEPTIDASE, PUTATIVE (AFU_ORTHOLOGUE AFUA_6G09600)-RELATED"/>
    <property type="match status" value="1"/>
</dbReference>
<dbReference type="Pfam" id="PF01546">
    <property type="entry name" value="Peptidase_M20"/>
    <property type="match status" value="1"/>
</dbReference>
<sequence>MLYITESEEKELKQIKTYLHQHPETSMEEYETTKFIKEKLIALGIEVIDLGMDTGVVGILKTGKKGLVVGLRADIDGIKCVETAEVEAKSLIKGLMHACGHDFHTTSLLGAAKLLTDNKEELTGDVVFIFQPGEETTSGAAALIEHGLFEKVKMDYLFGLHNRPEIVTGKVAVKKGSLMAAKDNFSVQITGKGGHGGMPHQTIDPIVCGAGIISALQTIVSRNMDPLDSAVVSICSIHGGTPENLIVDQLHMTGSIRALSKKGHELAKKRLEEIVTNTASAYNCKAKVTYESGGVPLLSNSEAMYQLAYKAAVQAMGETAVVSTKPCLGSEDFAVYSEYVPTFFYWLGVGKEGGSAPWHYADFATDDDALKYGAMLLAQSVLTAQNENMGE</sequence>
<gene>
    <name evidence="4" type="ORF">SAMN04489757_1068</name>
</gene>
<feature type="domain" description="Peptidase M20 dimerisation" evidence="3">
    <location>
        <begin position="185"/>
        <end position="282"/>
    </location>
</feature>
<organism evidence="4 5">
    <name type="scientific">Anaerocolumna aminovalerica</name>
    <dbReference type="NCBI Taxonomy" id="1527"/>
    <lineage>
        <taxon>Bacteria</taxon>
        <taxon>Bacillati</taxon>
        <taxon>Bacillota</taxon>
        <taxon>Clostridia</taxon>
        <taxon>Lachnospirales</taxon>
        <taxon>Lachnospiraceae</taxon>
        <taxon>Anaerocolumna</taxon>
    </lineage>
</organism>
<proteinExistence type="predicted"/>
<dbReference type="Proteomes" id="UP000198806">
    <property type="component" value="Unassembled WGS sequence"/>
</dbReference>
<feature type="binding site" evidence="2">
    <location>
        <position position="359"/>
    </location>
    <ligand>
        <name>Mn(2+)</name>
        <dbReference type="ChEBI" id="CHEBI:29035"/>
        <label>2</label>
    </ligand>
</feature>
<dbReference type="PANTHER" id="PTHR11014">
    <property type="entry name" value="PEPTIDASE M20 FAMILY MEMBER"/>
    <property type="match status" value="1"/>
</dbReference>
<dbReference type="OrthoDB" id="9776731at2"/>
<dbReference type="SUPFAM" id="SSF55031">
    <property type="entry name" value="Bacterial exopeptidase dimerisation domain"/>
    <property type="match status" value="1"/>
</dbReference>
<dbReference type="SUPFAM" id="SSF53187">
    <property type="entry name" value="Zn-dependent exopeptidases"/>
    <property type="match status" value="1"/>
</dbReference>
<dbReference type="InterPro" id="IPR002933">
    <property type="entry name" value="Peptidase_M20"/>
</dbReference>
<feature type="binding site" evidence="2">
    <location>
        <position position="99"/>
    </location>
    <ligand>
        <name>Mn(2+)</name>
        <dbReference type="ChEBI" id="CHEBI:29035"/>
        <label>2</label>
    </ligand>
</feature>
<dbReference type="InterPro" id="IPR011650">
    <property type="entry name" value="Peptidase_M20_dimer"/>
</dbReference>
<dbReference type="GO" id="GO:0019877">
    <property type="term" value="P:diaminopimelate biosynthetic process"/>
    <property type="evidence" value="ECO:0007669"/>
    <property type="project" value="UniProtKB-ARBA"/>
</dbReference>
<keyword evidence="2" id="KW-0464">Manganese</keyword>
<dbReference type="Pfam" id="PF07687">
    <property type="entry name" value="M20_dimer"/>
    <property type="match status" value="1"/>
</dbReference>
<name>A0A1I5DHF5_9FIRM</name>
<keyword evidence="2" id="KW-0479">Metal-binding</keyword>
<dbReference type="GO" id="GO:0050118">
    <property type="term" value="F:N-acetyldiaminopimelate deacetylase activity"/>
    <property type="evidence" value="ECO:0007669"/>
    <property type="project" value="UniProtKB-ARBA"/>
</dbReference>
<evidence type="ECO:0000313" key="5">
    <source>
        <dbReference type="Proteomes" id="UP000198806"/>
    </source>
</evidence>
<dbReference type="InterPro" id="IPR017439">
    <property type="entry name" value="Amidohydrolase"/>
</dbReference>
<keyword evidence="1 4" id="KW-0378">Hydrolase</keyword>
<dbReference type="NCBIfam" id="TIGR01891">
    <property type="entry name" value="amidohydrolases"/>
    <property type="match status" value="1"/>
</dbReference>
<dbReference type="CDD" id="cd03886">
    <property type="entry name" value="M20_Acy1"/>
    <property type="match status" value="1"/>
</dbReference>
<dbReference type="InterPro" id="IPR036264">
    <property type="entry name" value="Bact_exopeptidase_dim_dom"/>
</dbReference>
<dbReference type="PIRSF" id="PIRSF005962">
    <property type="entry name" value="Pept_M20D_amidohydro"/>
    <property type="match status" value="1"/>
</dbReference>
<feature type="binding site" evidence="2">
    <location>
        <position position="161"/>
    </location>
    <ligand>
        <name>Mn(2+)</name>
        <dbReference type="ChEBI" id="CHEBI:29035"/>
        <label>2</label>
    </ligand>
</feature>
<dbReference type="EMBL" id="FOWD01000006">
    <property type="protein sequence ID" value="SFN98694.1"/>
    <property type="molecule type" value="Genomic_DNA"/>
</dbReference>
<dbReference type="AlphaFoldDB" id="A0A1I5DHF5"/>
<keyword evidence="5" id="KW-1185">Reference proteome</keyword>
<reference evidence="4 5" key="1">
    <citation type="submission" date="2016-10" db="EMBL/GenBank/DDBJ databases">
        <authorList>
            <person name="de Groot N.N."/>
        </authorList>
    </citation>
    <scope>NUCLEOTIDE SEQUENCE [LARGE SCALE GENOMIC DNA]</scope>
    <source>
        <strain evidence="4 5">DSM 1283</strain>
    </source>
</reference>
<dbReference type="STRING" id="1527.SAMN04489757_1068"/>
<comment type="cofactor">
    <cofactor evidence="2">
        <name>Mn(2+)</name>
        <dbReference type="ChEBI" id="CHEBI:29035"/>
    </cofactor>
    <text evidence="2">The Mn(2+) ion enhances activity.</text>
</comment>
<protein>
    <submittedName>
        <fullName evidence="4">Hippurate hydrolase</fullName>
    </submittedName>
</protein>
<dbReference type="FunFam" id="3.30.70.360:FF:000001">
    <property type="entry name" value="N-acetyldiaminopimelate deacetylase"/>
    <property type="match status" value="1"/>
</dbReference>
<dbReference type="Gene3D" id="3.40.630.10">
    <property type="entry name" value="Zn peptidases"/>
    <property type="match status" value="1"/>
</dbReference>
<accession>A0A1I5DHF5</accession>
<feature type="binding site" evidence="2">
    <location>
        <position position="135"/>
    </location>
    <ligand>
        <name>Mn(2+)</name>
        <dbReference type="ChEBI" id="CHEBI:29035"/>
        <label>2</label>
    </ligand>
</feature>
<evidence type="ECO:0000313" key="4">
    <source>
        <dbReference type="EMBL" id="SFN98694.1"/>
    </source>
</evidence>
<evidence type="ECO:0000256" key="1">
    <source>
        <dbReference type="ARBA" id="ARBA00022801"/>
    </source>
</evidence>
<evidence type="ECO:0000256" key="2">
    <source>
        <dbReference type="PIRSR" id="PIRSR005962-1"/>
    </source>
</evidence>
<dbReference type="GO" id="GO:0046872">
    <property type="term" value="F:metal ion binding"/>
    <property type="evidence" value="ECO:0007669"/>
    <property type="project" value="UniProtKB-KW"/>
</dbReference>